<proteinExistence type="predicted"/>
<name>A0AAD4BRB5_BOLED</name>
<dbReference type="Proteomes" id="UP001194468">
    <property type="component" value="Unassembled WGS sequence"/>
</dbReference>
<dbReference type="AlphaFoldDB" id="A0AAD4BRB5"/>
<organism evidence="1 2">
    <name type="scientific">Boletus edulis BED1</name>
    <dbReference type="NCBI Taxonomy" id="1328754"/>
    <lineage>
        <taxon>Eukaryota</taxon>
        <taxon>Fungi</taxon>
        <taxon>Dikarya</taxon>
        <taxon>Basidiomycota</taxon>
        <taxon>Agaricomycotina</taxon>
        <taxon>Agaricomycetes</taxon>
        <taxon>Agaricomycetidae</taxon>
        <taxon>Boletales</taxon>
        <taxon>Boletineae</taxon>
        <taxon>Boletaceae</taxon>
        <taxon>Boletoideae</taxon>
        <taxon>Boletus</taxon>
    </lineage>
</organism>
<accession>A0AAD4BRB5</accession>
<evidence type="ECO:0000313" key="1">
    <source>
        <dbReference type="EMBL" id="KAF8437647.1"/>
    </source>
</evidence>
<evidence type="ECO:0008006" key="3">
    <source>
        <dbReference type="Google" id="ProtNLM"/>
    </source>
</evidence>
<evidence type="ECO:0000313" key="2">
    <source>
        <dbReference type="Proteomes" id="UP001194468"/>
    </source>
</evidence>
<gene>
    <name evidence="1" type="ORF">L210DRAFT_3505346</name>
</gene>
<reference evidence="1" key="2">
    <citation type="journal article" date="2020" name="Nat. Commun.">
        <title>Large-scale genome sequencing of mycorrhizal fungi provides insights into the early evolution of symbiotic traits.</title>
        <authorList>
            <person name="Miyauchi S."/>
            <person name="Kiss E."/>
            <person name="Kuo A."/>
            <person name="Drula E."/>
            <person name="Kohler A."/>
            <person name="Sanchez-Garcia M."/>
            <person name="Morin E."/>
            <person name="Andreopoulos B."/>
            <person name="Barry K.W."/>
            <person name="Bonito G."/>
            <person name="Buee M."/>
            <person name="Carver A."/>
            <person name="Chen C."/>
            <person name="Cichocki N."/>
            <person name="Clum A."/>
            <person name="Culley D."/>
            <person name="Crous P.W."/>
            <person name="Fauchery L."/>
            <person name="Girlanda M."/>
            <person name="Hayes R.D."/>
            <person name="Keri Z."/>
            <person name="LaButti K."/>
            <person name="Lipzen A."/>
            <person name="Lombard V."/>
            <person name="Magnuson J."/>
            <person name="Maillard F."/>
            <person name="Murat C."/>
            <person name="Nolan M."/>
            <person name="Ohm R.A."/>
            <person name="Pangilinan J."/>
            <person name="Pereira M.F."/>
            <person name="Perotto S."/>
            <person name="Peter M."/>
            <person name="Pfister S."/>
            <person name="Riley R."/>
            <person name="Sitrit Y."/>
            <person name="Stielow J.B."/>
            <person name="Szollosi G."/>
            <person name="Zifcakova L."/>
            <person name="Stursova M."/>
            <person name="Spatafora J.W."/>
            <person name="Tedersoo L."/>
            <person name="Vaario L.M."/>
            <person name="Yamada A."/>
            <person name="Yan M."/>
            <person name="Wang P."/>
            <person name="Xu J."/>
            <person name="Bruns T."/>
            <person name="Baldrian P."/>
            <person name="Vilgalys R."/>
            <person name="Dunand C."/>
            <person name="Henrissat B."/>
            <person name="Grigoriev I.V."/>
            <person name="Hibbett D."/>
            <person name="Nagy L.G."/>
            <person name="Martin F.M."/>
        </authorList>
    </citation>
    <scope>NUCLEOTIDE SEQUENCE</scope>
    <source>
        <strain evidence="1">BED1</strain>
    </source>
</reference>
<dbReference type="EMBL" id="WHUW01000018">
    <property type="protein sequence ID" value="KAF8437647.1"/>
    <property type="molecule type" value="Genomic_DNA"/>
</dbReference>
<sequence length="297" mass="32327">MMVTIFESMLRCSSVDSVKVTCDALIVCADMDRVFHVPLPSPTASDLGIFKTRLRLQVGPFRVTRDDEMEGQAATRPGISWESFLSTLWNGVVKLALDAQGFPSPKRLSEQTPGDLSRIFWCPAGPFAFFPILAAGLIGTQPSGPGNNVITSPLSASFKLQLLPNPTLTAIPAYMPSASHIPTVNPHFWNPPWERLLDPTNKVDWVHFACHGIQDADNPIESGLSIAARRRLKLSDIIPSSRPRGEPAFFVCVQTATGGDKDQSDAAIHTAAGMLLAEHRGVVSTMWSSTCASRRNF</sequence>
<keyword evidence="2" id="KW-1185">Reference proteome</keyword>
<reference evidence="1" key="1">
    <citation type="submission" date="2019-10" db="EMBL/GenBank/DDBJ databases">
        <authorList>
            <consortium name="DOE Joint Genome Institute"/>
            <person name="Kuo A."/>
            <person name="Miyauchi S."/>
            <person name="Kiss E."/>
            <person name="Drula E."/>
            <person name="Kohler A."/>
            <person name="Sanchez-Garcia M."/>
            <person name="Andreopoulos B."/>
            <person name="Barry K.W."/>
            <person name="Bonito G."/>
            <person name="Buee M."/>
            <person name="Carver A."/>
            <person name="Chen C."/>
            <person name="Cichocki N."/>
            <person name="Clum A."/>
            <person name="Culley D."/>
            <person name="Crous P.W."/>
            <person name="Fauchery L."/>
            <person name="Girlanda M."/>
            <person name="Hayes R."/>
            <person name="Keri Z."/>
            <person name="LaButti K."/>
            <person name="Lipzen A."/>
            <person name="Lombard V."/>
            <person name="Magnuson J."/>
            <person name="Maillard F."/>
            <person name="Morin E."/>
            <person name="Murat C."/>
            <person name="Nolan M."/>
            <person name="Ohm R."/>
            <person name="Pangilinan J."/>
            <person name="Pereira M."/>
            <person name="Perotto S."/>
            <person name="Peter M."/>
            <person name="Riley R."/>
            <person name="Sitrit Y."/>
            <person name="Stielow B."/>
            <person name="Szollosi G."/>
            <person name="Zifcakova L."/>
            <person name="Stursova M."/>
            <person name="Spatafora J.W."/>
            <person name="Tedersoo L."/>
            <person name="Vaario L.-M."/>
            <person name="Yamada A."/>
            <person name="Yan M."/>
            <person name="Wang P."/>
            <person name="Xu J."/>
            <person name="Bruns T."/>
            <person name="Baldrian P."/>
            <person name="Vilgalys R."/>
            <person name="Henrissat B."/>
            <person name="Grigoriev I.V."/>
            <person name="Hibbett D."/>
            <person name="Nagy L.G."/>
            <person name="Martin F.M."/>
        </authorList>
    </citation>
    <scope>NUCLEOTIDE SEQUENCE</scope>
    <source>
        <strain evidence="1">BED1</strain>
    </source>
</reference>
<comment type="caution">
    <text evidence="1">The sequence shown here is derived from an EMBL/GenBank/DDBJ whole genome shotgun (WGS) entry which is preliminary data.</text>
</comment>
<protein>
    <recommendedName>
        <fullName evidence="3">CHAT domain-containing protein</fullName>
    </recommendedName>
</protein>